<dbReference type="Proteomes" id="UP000032229">
    <property type="component" value="Chromosome"/>
</dbReference>
<reference evidence="1 2" key="1">
    <citation type="submission" date="2014-02" db="EMBL/GenBank/DDBJ databases">
        <authorList>
            <person name="Young C.-C."/>
            <person name="Hameed A."/>
            <person name="Huang H.-C."/>
            <person name="Shahina M."/>
        </authorList>
    </citation>
    <scope>NUCLEOTIDE SEQUENCE [LARGE SCALE GENOMIC DNA]</scope>
    <source>
        <strain evidence="1 2">CC-SAMT-1</strain>
    </source>
</reference>
<dbReference type="AlphaFoldDB" id="A0A0C5WCA1"/>
<evidence type="ECO:0000313" key="1">
    <source>
        <dbReference type="EMBL" id="AJR02974.1"/>
    </source>
</evidence>
<evidence type="ECO:0008006" key="3">
    <source>
        <dbReference type="Google" id="ProtNLM"/>
    </source>
</evidence>
<dbReference type="HOGENOM" id="CLU_085659_0_1_10"/>
<dbReference type="STRING" id="1454006.AW14_04320"/>
<dbReference type="KEGG" id="sze:AW14_04320"/>
<organism evidence="1 2">
    <name type="scientific">Siansivirga zeaxanthinifaciens CC-SAMT-1</name>
    <dbReference type="NCBI Taxonomy" id="1454006"/>
    <lineage>
        <taxon>Bacteria</taxon>
        <taxon>Pseudomonadati</taxon>
        <taxon>Bacteroidota</taxon>
        <taxon>Flavobacteriia</taxon>
        <taxon>Flavobacteriales</taxon>
        <taxon>Flavobacteriaceae</taxon>
        <taxon>Siansivirga</taxon>
    </lineage>
</organism>
<dbReference type="Pfam" id="PF09697">
    <property type="entry name" value="Porph_ging"/>
    <property type="match status" value="1"/>
</dbReference>
<dbReference type="EMBL" id="CP007202">
    <property type="protein sequence ID" value="AJR02974.1"/>
    <property type="molecule type" value="Genomic_DNA"/>
</dbReference>
<name>A0A0C5WCA1_9FLAO</name>
<sequence>MKKNLLLKILFLVSCELCFSQDIKSIKVTYGKYMKSLLDTTKTNPKQLKDLFYVLDANLNESRFEFVKRLDIDNYSNKRLIGRSGGDGVYYKNLNLKEKLHQKYFGDKEFLISYDFNRYNWKISKETKIIGNYKCYKASTSYSFYSKLADNNFEVNIIAWFTPEISIPFGPAGYDGLPGLVLEVQIGGFYFVASKIQINTKVEIKKPKSGIKVTSKEYDKIIETSFDGKLD</sequence>
<evidence type="ECO:0000313" key="2">
    <source>
        <dbReference type="Proteomes" id="UP000032229"/>
    </source>
</evidence>
<dbReference type="NCBIfam" id="TIGR01200">
    <property type="entry name" value="GLPGLI"/>
    <property type="match status" value="1"/>
</dbReference>
<protein>
    <recommendedName>
        <fullName evidence="3">GLPGLI family protein</fullName>
    </recommendedName>
</protein>
<dbReference type="RefSeq" id="WP_052647427.1">
    <property type="nucleotide sequence ID" value="NZ_CP007202.1"/>
</dbReference>
<accession>A0A0C5WCA1</accession>
<dbReference type="InterPro" id="IPR005901">
    <property type="entry name" value="GLPGLI"/>
</dbReference>
<keyword evidence="2" id="KW-1185">Reference proteome</keyword>
<gene>
    <name evidence="1" type="ORF">AW14_04320</name>
</gene>
<proteinExistence type="predicted"/>